<organism evidence="3 4">
    <name type="scientific">Thermogutta terrifontis</name>
    <dbReference type="NCBI Taxonomy" id="1331910"/>
    <lineage>
        <taxon>Bacteria</taxon>
        <taxon>Pseudomonadati</taxon>
        <taxon>Planctomycetota</taxon>
        <taxon>Planctomycetia</taxon>
        <taxon>Pirellulales</taxon>
        <taxon>Thermoguttaceae</taxon>
        <taxon>Thermogutta</taxon>
    </lineage>
</organism>
<protein>
    <recommendedName>
        <fullName evidence="2">3-keto-alpha-glucoside-1,2-lyase/3-keto-2-hydroxy-glucal hydratase domain-containing protein</fullName>
    </recommendedName>
</protein>
<gene>
    <name evidence="3" type="ORF">THTE_2853</name>
</gene>
<dbReference type="KEGG" id="ttf:THTE_2853"/>
<dbReference type="Pfam" id="PF06439">
    <property type="entry name" value="3keto-disac_hyd"/>
    <property type="match status" value="1"/>
</dbReference>
<feature type="signal peptide" evidence="1">
    <location>
        <begin position="1"/>
        <end position="22"/>
    </location>
</feature>
<dbReference type="Gene3D" id="2.60.120.560">
    <property type="entry name" value="Exo-inulinase, domain 1"/>
    <property type="match status" value="1"/>
</dbReference>
<feature type="domain" description="3-keto-alpha-glucoside-1,2-lyase/3-keto-2-hydroxy-glucal hydratase" evidence="2">
    <location>
        <begin position="34"/>
        <end position="225"/>
    </location>
</feature>
<sequence length="239" mass="27112">MRFFSLLILSSILTGMVGVALAAEPGENNVPPPGFVALFNGKDLTGWKGLVGNPVTRAKMSPEELAKAQEIADQRMREHWHVEDGVLVFDGKGDNLCTARDYGDFELWVDWKILPHGDSGIYLRGCPQVQIWDANDHPEGSGGLYNNQKHPNKPLKRADKPIGEWNRFRIRMIGDRVSVWLNGELVVDNVVMENYWERDKPIYRTGPIELQNHGNKLYFRNIFIREIPPEEAQQQAGAH</sequence>
<dbReference type="GO" id="GO:0016787">
    <property type="term" value="F:hydrolase activity"/>
    <property type="evidence" value="ECO:0007669"/>
    <property type="project" value="InterPro"/>
</dbReference>
<keyword evidence="1" id="KW-0732">Signal</keyword>
<evidence type="ECO:0000313" key="4">
    <source>
        <dbReference type="Proteomes" id="UP000215086"/>
    </source>
</evidence>
<dbReference type="OrthoDB" id="257393at2"/>
<dbReference type="EMBL" id="CP018477">
    <property type="protein sequence ID" value="ASV75455.1"/>
    <property type="molecule type" value="Genomic_DNA"/>
</dbReference>
<dbReference type="AlphaFoldDB" id="A0A286RHK7"/>
<accession>A0A286RHK7</accession>
<proteinExistence type="predicted"/>
<evidence type="ECO:0000313" key="3">
    <source>
        <dbReference type="EMBL" id="ASV75455.1"/>
    </source>
</evidence>
<reference evidence="3 4" key="1">
    <citation type="journal article" name="Front. Microbiol.">
        <title>Sugar Metabolism of the First Thermophilic Planctomycete Thermogutta terrifontis: Comparative Genomic and Transcriptomic Approaches.</title>
        <authorList>
            <person name="Elcheninov A.G."/>
            <person name="Menzel P."/>
            <person name="Gudbergsdottir S.R."/>
            <person name="Slesarev A.I."/>
            <person name="Kadnikov V.V."/>
            <person name="Krogh A."/>
            <person name="Bonch-Osmolovskaya E.A."/>
            <person name="Peng X."/>
            <person name="Kublanov I.V."/>
        </authorList>
    </citation>
    <scope>NUCLEOTIDE SEQUENCE [LARGE SCALE GENOMIC DNA]</scope>
    <source>
        <strain evidence="3 4">R1</strain>
    </source>
</reference>
<dbReference type="Proteomes" id="UP000215086">
    <property type="component" value="Chromosome"/>
</dbReference>
<feature type="chain" id="PRO_5012515931" description="3-keto-alpha-glucoside-1,2-lyase/3-keto-2-hydroxy-glucal hydratase domain-containing protein" evidence="1">
    <location>
        <begin position="23"/>
        <end position="239"/>
    </location>
</feature>
<dbReference type="InterPro" id="IPR010496">
    <property type="entry name" value="AL/BT2_dom"/>
</dbReference>
<evidence type="ECO:0000259" key="2">
    <source>
        <dbReference type="Pfam" id="PF06439"/>
    </source>
</evidence>
<evidence type="ECO:0000256" key="1">
    <source>
        <dbReference type="SAM" id="SignalP"/>
    </source>
</evidence>
<keyword evidence="4" id="KW-1185">Reference proteome</keyword>
<dbReference type="RefSeq" id="WP_095415511.1">
    <property type="nucleotide sequence ID" value="NZ_CP018477.1"/>
</dbReference>
<name>A0A286RHK7_9BACT</name>